<dbReference type="Pfam" id="PF06252">
    <property type="entry name" value="GemA"/>
    <property type="match status" value="1"/>
</dbReference>
<organism evidence="1">
    <name type="scientific">Serratia marcescens</name>
    <dbReference type="NCBI Taxonomy" id="615"/>
    <lineage>
        <taxon>Bacteria</taxon>
        <taxon>Pseudomonadati</taxon>
        <taxon>Pseudomonadota</taxon>
        <taxon>Gammaproteobacteria</taxon>
        <taxon>Enterobacterales</taxon>
        <taxon>Yersiniaceae</taxon>
        <taxon>Serratia</taxon>
    </lineage>
</organism>
<dbReference type="AlphaFoldDB" id="A0A9X8VFU4"/>
<comment type="caution">
    <text evidence="1">The sequence shown here is derived from an EMBL/GenBank/DDBJ whole genome shotgun (WGS) entry which is preliminary data.</text>
</comment>
<dbReference type="RefSeq" id="WP_048795808.1">
    <property type="nucleotide sequence ID" value="NZ_JVEJ01000207.1"/>
</dbReference>
<reference evidence="1" key="1">
    <citation type="submission" date="2019-03" db="EMBL/GenBank/DDBJ databases">
        <title>Serratia marcescens strain N2 draft genome.</title>
        <authorList>
            <person name="Yassin A."/>
            <person name="El-Kenawy N."/>
            <person name="Youssef N.H."/>
        </authorList>
    </citation>
    <scope>NUCLEOTIDE SEQUENCE [LARGE SCALE GENOMIC DNA]</scope>
    <source>
        <strain evidence="1">N2</strain>
    </source>
</reference>
<sequence length="134" mass="15153">MKALLIKLIHVGKTNLAWDDETYRGVLARLTGKCSAKNCTDAELERVLGYMKDKGFVRKPTLKHGRRPGVAKGHKAILAKIEALLAEANRKWAYAEAMGKRMFDQQKLEWLTTKQLIAVMNALQYDAKRNGRPT</sequence>
<proteinExistence type="predicted"/>
<protein>
    <submittedName>
        <fullName evidence="1">Regulatory protein GemA</fullName>
    </submittedName>
</protein>
<accession>A0A9X8VFU4</accession>
<gene>
    <name evidence="1" type="ORF">E0L31_19100</name>
</gene>
<dbReference type="InterPro" id="IPR009363">
    <property type="entry name" value="Phage_Mu_Gp16"/>
</dbReference>
<dbReference type="EMBL" id="SPSG01002521">
    <property type="protein sequence ID" value="TFU81947.1"/>
    <property type="molecule type" value="Genomic_DNA"/>
</dbReference>
<evidence type="ECO:0000313" key="1">
    <source>
        <dbReference type="EMBL" id="TFU81947.1"/>
    </source>
</evidence>
<name>A0A9X8VFU4_SERMA</name>